<evidence type="ECO:0000256" key="1">
    <source>
        <dbReference type="ARBA" id="ARBA00004141"/>
    </source>
</evidence>
<comment type="caution">
    <text evidence="7">The sequence shown here is derived from an EMBL/GenBank/DDBJ whole genome shotgun (WGS) entry which is preliminary data.</text>
</comment>
<evidence type="ECO:0000256" key="5">
    <source>
        <dbReference type="ARBA" id="ARBA00023136"/>
    </source>
</evidence>
<evidence type="ECO:0000313" key="7">
    <source>
        <dbReference type="EMBL" id="GAA0436051.1"/>
    </source>
</evidence>
<gene>
    <name evidence="7" type="ORF">GCM10008983_10860</name>
</gene>
<evidence type="ECO:0000256" key="3">
    <source>
        <dbReference type="ARBA" id="ARBA00022692"/>
    </source>
</evidence>
<keyword evidence="8" id="KW-1185">Reference proteome</keyword>
<comment type="similarity">
    <text evidence="2">Belongs to the UPF0382 family.</text>
</comment>
<evidence type="ECO:0000313" key="8">
    <source>
        <dbReference type="Proteomes" id="UP001501459"/>
    </source>
</evidence>
<accession>A0ABN0Z6T9</accession>
<dbReference type="RefSeq" id="WP_343751679.1">
    <property type="nucleotide sequence ID" value="NZ_BAAADM010000030.1"/>
</dbReference>
<name>A0ABN0Z6T9_9BACI</name>
<evidence type="ECO:0000256" key="6">
    <source>
        <dbReference type="SAM" id="Phobius"/>
    </source>
</evidence>
<keyword evidence="4 6" id="KW-1133">Transmembrane helix</keyword>
<keyword evidence="5 6" id="KW-0472">Membrane</keyword>
<dbReference type="Pfam" id="PF04241">
    <property type="entry name" value="DUF423"/>
    <property type="match status" value="1"/>
</dbReference>
<dbReference type="Proteomes" id="UP001501459">
    <property type="component" value="Unassembled WGS sequence"/>
</dbReference>
<dbReference type="EMBL" id="BAAADM010000030">
    <property type="protein sequence ID" value="GAA0436051.1"/>
    <property type="molecule type" value="Genomic_DNA"/>
</dbReference>
<feature type="transmembrane region" description="Helical" evidence="6">
    <location>
        <begin position="67"/>
        <end position="89"/>
    </location>
</feature>
<evidence type="ECO:0000256" key="4">
    <source>
        <dbReference type="ARBA" id="ARBA00022989"/>
    </source>
</evidence>
<sequence>MKLFLMLGAINGFLAVALGAFGAHGLEGKVSEKALGTWEKAVNYQMFHTMAMLAVGLLLAKWQTGGLMWAGWMFFIGIILFSGTLYIYSVTGAKTFAMITPIGGVAFLIGWVLLGYAVMKGL</sequence>
<feature type="transmembrane region" description="Helical" evidence="6">
    <location>
        <begin position="95"/>
        <end position="119"/>
    </location>
</feature>
<dbReference type="InterPro" id="IPR006696">
    <property type="entry name" value="DUF423"/>
</dbReference>
<evidence type="ECO:0000256" key="2">
    <source>
        <dbReference type="ARBA" id="ARBA00009694"/>
    </source>
</evidence>
<keyword evidence="3 6" id="KW-0812">Transmembrane</keyword>
<dbReference type="PANTHER" id="PTHR43461">
    <property type="entry name" value="TRANSMEMBRANE PROTEIN 256"/>
    <property type="match status" value="1"/>
</dbReference>
<comment type="subcellular location">
    <subcellularLocation>
        <location evidence="1">Membrane</location>
        <topology evidence="1">Multi-pass membrane protein</topology>
    </subcellularLocation>
</comment>
<dbReference type="PANTHER" id="PTHR43461:SF1">
    <property type="entry name" value="TRANSMEMBRANE PROTEIN 256"/>
    <property type="match status" value="1"/>
</dbReference>
<proteinExistence type="inferred from homology"/>
<reference evidence="7 8" key="1">
    <citation type="journal article" date="2019" name="Int. J. Syst. Evol. Microbiol.">
        <title>The Global Catalogue of Microorganisms (GCM) 10K type strain sequencing project: providing services to taxonomists for standard genome sequencing and annotation.</title>
        <authorList>
            <consortium name="The Broad Institute Genomics Platform"/>
            <consortium name="The Broad Institute Genome Sequencing Center for Infectious Disease"/>
            <person name="Wu L."/>
            <person name="Ma J."/>
        </authorList>
    </citation>
    <scope>NUCLEOTIDE SEQUENCE [LARGE SCALE GENOMIC DNA]</scope>
    <source>
        <strain evidence="7 8">JCM 12149</strain>
    </source>
</reference>
<protein>
    <submittedName>
        <fullName evidence="7">DUF423 domain-containing protein</fullName>
    </submittedName>
</protein>
<feature type="transmembrane region" description="Helical" evidence="6">
    <location>
        <begin position="41"/>
        <end position="60"/>
    </location>
</feature>
<organism evidence="7 8">
    <name type="scientific">Lentibacillus halophilus</name>
    <dbReference type="NCBI Taxonomy" id="295065"/>
    <lineage>
        <taxon>Bacteria</taxon>
        <taxon>Bacillati</taxon>
        <taxon>Bacillota</taxon>
        <taxon>Bacilli</taxon>
        <taxon>Bacillales</taxon>
        <taxon>Bacillaceae</taxon>
        <taxon>Lentibacillus</taxon>
    </lineage>
</organism>